<keyword evidence="4" id="KW-0812">Transmembrane</keyword>
<name>A0AAW3JT20_9FIRM</name>
<dbReference type="PRINTS" id="PR00260">
    <property type="entry name" value="CHEMTRNSDUCR"/>
</dbReference>
<evidence type="ECO:0000256" key="4">
    <source>
        <dbReference type="SAM" id="Phobius"/>
    </source>
</evidence>
<dbReference type="Gene3D" id="2.40.10.220">
    <property type="entry name" value="predicted glycosyltransferase like domains"/>
    <property type="match status" value="1"/>
</dbReference>
<evidence type="ECO:0000256" key="1">
    <source>
        <dbReference type="ARBA" id="ARBA00023224"/>
    </source>
</evidence>
<dbReference type="SMART" id="SM00283">
    <property type="entry name" value="MA"/>
    <property type="match status" value="1"/>
</dbReference>
<dbReference type="GO" id="GO:0007165">
    <property type="term" value="P:signal transduction"/>
    <property type="evidence" value="ECO:0007669"/>
    <property type="project" value="UniProtKB-KW"/>
</dbReference>
<protein>
    <submittedName>
        <fullName evidence="6">Chemotaxis protein</fullName>
    </submittedName>
</protein>
<dbReference type="Gene3D" id="1.10.287.950">
    <property type="entry name" value="Methyl-accepting chemotaxis protein"/>
    <property type="match status" value="1"/>
</dbReference>
<dbReference type="Proteomes" id="UP000050833">
    <property type="component" value="Unassembled WGS sequence"/>
</dbReference>
<keyword evidence="1 3" id="KW-0807">Transducer</keyword>
<dbReference type="EMBL" id="LLKB01000005">
    <property type="protein sequence ID" value="KQC85203.1"/>
    <property type="molecule type" value="Genomic_DNA"/>
</dbReference>
<evidence type="ECO:0000256" key="2">
    <source>
        <dbReference type="ARBA" id="ARBA00029447"/>
    </source>
</evidence>
<dbReference type="Pfam" id="PF00015">
    <property type="entry name" value="MCPsignal"/>
    <property type="match status" value="1"/>
</dbReference>
<dbReference type="GO" id="GO:0004888">
    <property type="term" value="F:transmembrane signaling receptor activity"/>
    <property type="evidence" value="ECO:0007669"/>
    <property type="project" value="InterPro"/>
</dbReference>
<feature type="transmembrane region" description="Helical" evidence="4">
    <location>
        <begin position="42"/>
        <end position="63"/>
    </location>
</feature>
<evidence type="ECO:0000313" key="7">
    <source>
        <dbReference type="Proteomes" id="UP000050833"/>
    </source>
</evidence>
<dbReference type="Pfam" id="PF07238">
    <property type="entry name" value="PilZ"/>
    <property type="match status" value="1"/>
</dbReference>
<feature type="domain" description="Methyl-accepting transducer" evidence="5">
    <location>
        <begin position="219"/>
        <end position="448"/>
    </location>
</feature>
<evidence type="ECO:0000256" key="3">
    <source>
        <dbReference type="PROSITE-ProRule" id="PRU00284"/>
    </source>
</evidence>
<dbReference type="GO" id="GO:0016020">
    <property type="term" value="C:membrane"/>
    <property type="evidence" value="ECO:0007669"/>
    <property type="project" value="InterPro"/>
</dbReference>
<dbReference type="AlphaFoldDB" id="A0AAW3JT20"/>
<dbReference type="GO" id="GO:0035438">
    <property type="term" value="F:cyclic-di-GMP binding"/>
    <property type="evidence" value="ECO:0007669"/>
    <property type="project" value="InterPro"/>
</dbReference>
<dbReference type="SUPFAM" id="SSF141371">
    <property type="entry name" value="PilZ domain-like"/>
    <property type="match status" value="1"/>
</dbReference>
<dbReference type="InterPro" id="IPR004090">
    <property type="entry name" value="Chemotax_Me-accpt_rcpt"/>
</dbReference>
<evidence type="ECO:0000313" key="6">
    <source>
        <dbReference type="EMBL" id="KQC85203.1"/>
    </source>
</evidence>
<dbReference type="PANTHER" id="PTHR32089">
    <property type="entry name" value="METHYL-ACCEPTING CHEMOTAXIS PROTEIN MCPB"/>
    <property type="match status" value="1"/>
</dbReference>
<sequence length="695" mass="77602">MDYNENEFKEKANRKARRIWFVFAILLSANYGSDVSKGLNTASYYFVFLALCWIPIIAGEILLRKKGWETDLYKYDLVVGYGIFYTFVISTTESPIAFTYVLPVTSLLVLYKNRKFMIYCGIVNSIIIIISSVYHVMGGYNSAADMKNYQLEFSATVLCYICYVMSIHHLNESDGAMTNSIKADLKRVITTVEKVKKASNSIMSGVSVVREISVENTHSAGVVADGMVTLTDNNTKLENTTDSSVEMTTDISSQVERVAEMIEQMVSLTAESTEHAKTSSTDLESLVETTHAMTDLASDMGQILENFREEFERVKAETGKIEEITEQTTLLALNASIEAARAGEAGRGFGVVAQQISSLSTETQSSSGMIEDALIRLQETSDKMTASMEETINLVQETYKKVTKTGKNVGKINNDSKQLESHIQEIDIAMKEVENSNHQLVDNMDSVSGIVSDMTGCISYSNEMSSRMLSKYEESMTNINDIEKTVEALMCELGIGGFMGVEDIMPGMKVQITMDGASAEVYHGEVEKQKDDRIEVNLPKLNSDLAKDRLCRMQITVGNVLYIWKDAKVVSSASQNSHLFEILVTSRPKIKNRRKYPRMDISNKCKIFVEETGKEIDGQLDNISANGFALLTKESYFKENKGAKIKITIEDFDLPKHNVLEGKVIRCSENEGVFIVGCQMPEDDNEIREYVNNSI</sequence>
<reference evidence="6 7" key="1">
    <citation type="submission" date="2015-10" db="EMBL/GenBank/DDBJ databases">
        <title>Butyribacter intestini gen. nov., sp. nov., a butyric acid-producing bacterium of the family Lachnospiraceae isolated from the human faeces.</title>
        <authorList>
            <person name="Zou Y."/>
            <person name="Xue W."/>
            <person name="Luo G."/>
            <person name="Lv M."/>
        </authorList>
    </citation>
    <scope>NUCLEOTIDE SEQUENCE [LARGE SCALE GENOMIC DNA]</scope>
    <source>
        <strain evidence="6 7">TF01-11</strain>
    </source>
</reference>
<dbReference type="PANTHER" id="PTHR32089:SF112">
    <property type="entry name" value="LYSOZYME-LIKE PROTEIN-RELATED"/>
    <property type="match status" value="1"/>
</dbReference>
<keyword evidence="7" id="KW-1185">Reference proteome</keyword>
<feature type="transmembrane region" description="Helical" evidence="4">
    <location>
        <begin position="116"/>
        <end position="137"/>
    </location>
</feature>
<keyword evidence="4" id="KW-1133">Transmembrane helix</keyword>
<dbReference type="InterPro" id="IPR004089">
    <property type="entry name" value="MCPsignal_dom"/>
</dbReference>
<dbReference type="GO" id="GO:0006935">
    <property type="term" value="P:chemotaxis"/>
    <property type="evidence" value="ECO:0007669"/>
    <property type="project" value="InterPro"/>
</dbReference>
<organism evidence="6 7">
    <name type="scientific">Butyribacter intestini</name>
    <dbReference type="NCBI Taxonomy" id="1703332"/>
    <lineage>
        <taxon>Bacteria</taxon>
        <taxon>Bacillati</taxon>
        <taxon>Bacillota</taxon>
        <taxon>Clostridia</taxon>
        <taxon>Lachnospirales</taxon>
        <taxon>Lachnospiraceae</taxon>
        <taxon>Butyribacter</taxon>
    </lineage>
</organism>
<dbReference type="InterPro" id="IPR009875">
    <property type="entry name" value="PilZ_domain"/>
</dbReference>
<feature type="transmembrane region" description="Helical" evidence="4">
    <location>
        <begin position="149"/>
        <end position="170"/>
    </location>
</feature>
<dbReference type="SUPFAM" id="SSF58104">
    <property type="entry name" value="Methyl-accepting chemotaxis protein (MCP) signaling domain"/>
    <property type="match status" value="1"/>
</dbReference>
<comment type="caution">
    <text evidence="6">The sequence shown here is derived from an EMBL/GenBank/DDBJ whole genome shotgun (WGS) entry which is preliminary data.</text>
</comment>
<dbReference type="RefSeq" id="WP_055944857.1">
    <property type="nucleotide sequence ID" value="NZ_JAQDCV010000005.1"/>
</dbReference>
<proteinExistence type="inferred from homology"/>
<comment type="similarity">
    <text evidence="2">Belongs to the methyl-accepting chemotaxis (MCP) protein family.</text>
</comment>
<dbReference type="PROSITE" id="PS50111">
    <property type="entry name" value="CHEMOTAXIS_TRANSDUC_2"/>
    <property type="match status" value="1"/>
</dbReference>
<accession>A0AAW3JT20</accession>
<feature type="transmembrane region" description="Helical" evidence="4">
    <location>
        <begin position="75"/>
        <end position="96"/>
    </location>
</feature>
<gene>
    <name evidence="6" type="ORF">APZ18_10930</name>
</gene>
<evidence type="ECO:0000259" key="5">
    <source>
        <dbReference type="PROSITE" id="PS50111"/>
    </source>
</evidence>
<keyword evidence="4" id="KW-0472">Membrane</keyword>